<dbReference type="Pfam" id="PF12937">
    <property type="entry name" value="F-box-like"/>
    <property type="match status" value="1"/>
</dbReference>
<protein>
    <recommendedName>
        <fullName evidence="3">F-box domain-containing protein</fullName>
    </recommendedName>
</protein>
<reference evidence="4" key="1">
    <citation type="submission" date="2020-11" db="EMBL/GenBank/DDBJ databases">
        <authorList>
            <person name="Tran Van P."/>
        </authorList>
    </citation>
    <scope>NUCLEOTIDE SEQUENCE</scope>
</reference>
<keyword evidence="1" id="KW-0833">Ubl conjugation pathway</keyword>
<accession>A0A7R9H2U2</accession>
<dbReference type="SUPFAM" id="SSF52047">
    <property type="entry name" value="RNI-like"/>
    <property type="match status" value="1"/>
</dbReference>
<dbReference type="Pfam" id="PF13516">
    <property type="entry name" value="LRR_6"/>
    <property type="match status" value="1"/>
</dbReference>
<proteinExistence type="predicted"/>
<name>A0A7R9H2U2_TIMPO</name>
<dbReference type="Gene3D" id="3.80.10.10">
    <property type="entry name" value="Ribonuclease Inhibitor"/>
    <property type="match status" value="3"/>
</dbReference>
<dbReference type="SMART" id="SM00367">
    <property type="entry name" value="LRR_CC"/>
    <property type="match status" value="3"/>
</dbReference>
<evidence type="ECO:0000313" key="4">
    <source>
        <dbReference type="EMBL" id="CAD7407118.1"/>
    </source>
</evidence>
<dbReference type="InterPro" id="IPR032675">
    <property type="entry name" value="LRR_dom_sf"/>
</dbReference>
<organism evidence="4">
    <name type="scientific">Timema poppense</name>
    <name type="common">Walking stick</name>
    <dbReference type="NCBI Taxonomy" id="170557"/>
    <lineage>
        <taxon>Eukaryota</taxon>
        <taxon>Metazoa</taxon>
        <taxon>Ecdysozoa</taxon>
        <taxon>Arthropoda</taxon>
        <taxon>Hexapoda</taxon>
        <taxon>Insecta</taxon>
        <taxon>Pterygota</taxon>
        <taxon>Neoptera</taxon>
        <taxon>Polyneoptera</taxon>
        <taxon>Phasmatodea</taxon>
        <taxon>Timematodea</taxon>
        <taxon>Timematoidea</taxon>
        <taxon>Timematidae</taxon>
        <taxon>Timema</taxon>
    </lineage>
</organism>
<dbReference type="InterPro" id="IPR001810">
    <property type="entry name" value="F-box_dom"/>
</dbReference>
<evidence type="ECO:0000256" key="1">
    <source>
        <dbReference type="ARBA" id="ARBA00022786"/>
    </source>
</evidence>
<sequence length="757" mass="85864">MSVVTSCVTQGVLPSISDTLVFPVKRFWVRPQSVTLPSTQNRDSSYSREPTDVSGTFEDSQLRLLKSRGTSFTSCNKKCTGFHNLPRNVLVCIFSHFLEREIGTVLAHVCRHWWLASHHPTLWRHLEFYGGCVPISVICRVLRRAPQLESVKFIAVPDVSTAIRQLCRSRSPGLDSRHFQNVYIKQWVWNRVKLSLVRCNVGVRSVSVKYCTGKEEHIPESVLRNLVVSCHKLCCLDLKGTQFYAQRFYQDLVNLAHLKSLNLGLNRFLKAQDLMLVAINCRGLEELRLSRRRTNSEQHTLTDPDASFLFHNMRYSLTSLKFDAQGLGAETFQVELEEVNPHLRGGRVENHLGKTTPSSPDRDSNLNIPVLSSRAQHDKRAILSCSLLENLCLTNALFLTGDLFQSIPKKLPNLTKLKITKACQLSTHDFTHMFTFEREKMNKLTSLNISGCWRLDDFGLKAIVDTTFKSLEQLSLHSCKSLTSDAHDAALWVELVFTKQYVDTEEVQRSNNKLEVLEVKRCSGRLAESLMNRLIFNCPLLRILAFKDSQFHSRSFFVLLHRLPLLTSINLGYNHYFELEDLVCIANMTDSGLSALSKLHGLKSLLVSKARHVTSEGWKNLFDKGHFIDMESLLLTRNEGLDDICLFFVSTTCPRLRRLSLRSCMGVSDEGVEYLIHSCRRLVYLNIDGTHPSVGLSLLQIPRRGNREEGLQMRRSAPDLYLYSGVGGGGGGELSPNISPVQQQILLKPQPTYVQKT</sequence>
<evidence type="ECO:0000256" key="2">
    <source>
        <dbReference type="SAM" id="MobiDB-lite"/>
    </source>
</evidence>
<dbReference type="PANTHER" id="PTHR13318">
    <property type="entry name" value="PARTNER OF PAIRED, ISOFORM B-RELATED"/>
    <property type="match status" value="1"/>
</dbReference>
<dbReference type="GO" id="GO:0031146">
    <property type="term" value="P:SCF-dependent proteasomal ubiquitin-dependent protein catabolic process"/>
    <property type="evidence" value="ECO:0007669"/>
    <property type="project" value="TreeGrafter"/>
</dbReference>
<gene>
    <name evidence="4" type="ORF">TPSB3V08_LOCUS5720</name>
</gene>
<dbReference type="InterPro" id="IPR001611">
    <property type="entry name" value="Leu-rich_rpt"/>
</dbReference>
<dbReference type="EMBL" id="OD003127">
    <property type="protein sequence ID" value="CAD7407118.1"/>
    <property type="molecule type" value="Genomic_DNA"/>
</dbReference>
<evidence type="ECO:0000259" key="3">
    <source>
        <dbReference type="Pfam" id="PF12937"/>
    </source>
</evidence>
<dbReference type="GO" id="GO:0019005">
    <property type="term" value="C:SCF ubiquitin ligase complex"/>
    <property type="evidence" value="ECO:0007669"/>
    <property type="project" value="TreeGrafter"/>
</dbReference>
<feature type="region of interest" description="Disordered" evidence="2">
    <location>
        <begin position="346"/>
        <end position="366"/>
    </location>
</feature>
<dbReference type="AlphaFoldDB" id="A0A7R9H2U2"/>
<feature type="domain" description="F-box" evidence="3">
    <location>
        <begin position="83"/>
        <end position="126"/>
    </location>
</feature>
<dbReference type="InterPro" id="IPR036047">
    <property type="entry name" value="F-box-like_dom_sf"/>
</dbReference>
<dbReference type="InterPro" id="IPR006553">
    <property type="entry name" value="Leu-rich_rpt_Cys-con_subtyp"/>
</dbReference>
<dbReference type="SUPFAM" id="SSF81383">
    <property type="entry name" value="F-box domain"/>
    <property type="match status" value="1"/>
</dbReference>